<dbReference type="Gene3D" id="3.40.630.30">
    <property type="match status" value="1"/>
</dbReference>
<dbReference type="OrthoDB" id="630895at2759"/>
<name>A0A9P7EYT1_9AGAM</name>
<protein>
    <submittedName>
        <fullName evidence="2">Acyl-CoA N-acyltransferase</fullName>
    </submittedName>
</protein>
<reference evidence="2" key="1">
    <citation type="journal article" date="2020" name="New Phytol.">
        <title>Comparative genomics reveals dynamic genome evolution in host specialist ectomycorrhizal fungi.</title>
        <authorList>
            <person name="Lofgren L.A."/>
            <person name="Nguyen N.H."/>
            <person name="Vilgalys R."/>
            <person name="Ruytinx J."/>
            <person name="Liao H.L."/>
            <person name="Branco S."/>
            <person name="Kuo A."/>
            <person name="LaButti K."/>
            <person name="Lipzen A."/>
            <person name="Andreopoulos W."/>
            <person name="Pangilinan J."/>
            <person name="Riley R."/>
            <person name="Hundley H."/>
            <person name="Na H."/>
            <person name="Barry K."/>
            <person name="Grigoriev I.V."/>
            <person name="Stajich J.E."/>
            <person name="Kennedy P.G."/>
        </authorList>
    </citation>
    <scope>NUCLEOTIDE SEQUENCE</scope>
    <source>
        <strain evidence="2">FC423</strain>
    </source>
</reference>
<dbReference type="Pfam" id="PF13302">
    <property type="entry name" value="Acetyltransf_3"/>
    <property type="match status" value="1"/>
</dbReference>
<dbReference type="Proteomes" id="UP000823399">
    <property type="component" value="Unassembled WGS sequence"/>
</dbReference>
<dbReference type="AlphaFoldDB" id="A0A9P7EYT1"/>
<comment type="caution">
    <text evidence="2">The sequence shown here is derived from an EMBL/GenBank/DDBJ whole genome shotgun (WGS) entry which is preliminary data.</text>
</comment>
<dbReference type="GO" id="GO:0016747">
    <property type="term" value="F:acyltransferase activity, transferring groups other than amino-acyl groups"/>
    <property type="evidence" value="ECO:0007669"/>
    <property type="project" value="InterPro"/>
</dbReference>
<dbReference type="PROSITE" id="PS51186">
    <property type="entry name" value="GNAT"/>
    <property type="match status" value="1"/>
</dbReference>
<sequence>MFATENLIFRGLEDDDLENILRLRNDPLVQRTLTFSAIAPAPSSKYKEHMKTFAEGSALWFSLVHKKNYEYVGFCCINLLEAKNRDARLGVTIASRFWGKGYGTEATRFTVNHAFKQFGLQRISLDVTEGNARARAVYTKLGFKEEGRKRRGNWIDGHWEDIIAMGVLDEEWAELHPDSRQL</sequence>
<dbReference type="InterPro" id="IPR016181">
    <property type="entry name" value="Acyl_CoA_acyltransferase"/>
</dbReference>
<accession>A0A9P7EYT1</accession>
<dbReference type="SUPFAM" id="SSF55729">
    <property type="entry name" value="Acyl-CoA N-acyltransferases (Nat)"/>
    <property type="match status" value="1"/>
</dbReference>
<dbReference type="GeneID" id="64702904"/>
<feature type="domain" description="N-acetyltransferase" evidence="1">
    <location>
        <begin position="7"/>
        <end position="166"/>
    </location>
</feature>
<gene>
    <name evidence="2" type="ORF">F5147DRAFT_763530</name>
</gene>
<organism evidence="2 3">
    <name type="scientific">Suillus discolor</name>
    <dbReference type="NCBI Taxonomy" id="1912936"/>
    <lineage>
        <taxon>Eukaryota</taxon>
        <taxon>Fungi</taxon>
        <taxon>Dikarya</taxon>
        <taxon>Basidiomycota</taxon>
        <taxon>Agaricomycotina</taxon>
        <taxon>Agaricomycetes</taxon>
        <taxon>Agaricomycetidae</taxon>
        <taxon>Boletales</taxon>
        <taxon>Suillineae</taxon>
        <taxon>Suillaceae</taxon>
        <taxon>Suillus</taxon>
    </lineage>
</organism>
<dbReference type="EMBL" id="JABBWM010000069">
    <property type="protein sequence ID" value="KAG2096520.1"/>
    <property type="molecule type" value="Genomic_DNA"/>
</dbReference>
<dbReference type="RefSeq" id="XP_041288243.1">
    <property type="nucleotide sequence ID" value="XM_041440645.1"/>
</dbReference>
<dbReference type="CDD" id="cd04301">
    <property type="entry name" value="NAT_SF"/>
    <property type="match status" value="1"/>
</dbReference>
<evidence type="ECO:0000259" key="1">
    <source>
        <dbReference type="PROSITE" id="PS51186"/>
    </source>
</evidence>
<dbReference type="PANTHER" id="PTHR43415">
    <property type="entry name" value="SPERMIDINE N(1)-ACETYLTRANSFERASE"/>
    <property type="match status" value="1"/>
</dbReference>
<dbReference type="InterPro" id="IPR000182">
    <property type="entry name" value="GNAT_dom"/>
</dbReference>
<keyword evidence="3" id="KW-1185">Reference proteome</keyword>
<evidence type="ECO:0000313" key="3">
    <source>
        <dbReference type="Proteomes" id="UP000823399"/>
    </source>
</evidence>
<evidence type="ECO:0000313" key="2">
    <source>
        <dbReference type="EMBL" id="KAG2096520.1"/>
    </source>
</evidence>
<proteinExistence type="predicted"/>
<dbReference type="PANTHER" id="PTHR43415:SF3">
    <property type="entry name" value="GNAT-FAMILY ACETYLTRANSFERASE"/>
    <property type="match status" value="1"/>
</dbReference>